<reference evidence="8 9" key="1">
    <citation type="journal article" date="2013" name="Fungal Biol.">
        <title>Analysis of microsatellite markers in the genome of the plant pathogen Ceratocystis fimbriata.</title>
        <authorList>
            <person name="Simpson M.C."/>
            <person name="Wilken P.M."/>
            <person name="Coetzee M.P."/>
            <person name="Wingfield M.J."/>
            <person name="Wingfield B.D."/>
        </authorList>
    </citation>
    <scope>NUCLEOTIDE SEQUENCE [LARGE SCALE GENOMIC DNA]</scope>
    <source>
        <strain evidence="8 9">CBS 114723</strain>
    </source>
</reference>
<dbReference type="PANTHER" id="PTHR31845:SF10">
    <property type="entry name" value="ZN(II)2CYS6 TRANSCRIPTION FACTOR (EUROFUNG)"/>
    <property type="match status" value="1"/>
</dbReference>
<dbReference type="Proteomes" id="UP000222788">
    <property type="component" value="Unassembled WGS sequence"/>
</dbReference>
<feature type="region of interest" description="Disordered" evidence="6">
    <location>
        <begin position="654"/>
        <end position="702"/>
    </location>
</feature>
<protein>
    <recommendedName>
        <fullName evidence="7">Zn(2)-C6 fungal-type domain-containing protein</fullName>
    </recommendedName>
</protein>
<evidence type="ECO:0000256" key="5">
    <source>
        <dbReference type="ARBA" id="ARBA00023242"/>
    </source>
</evidence>
<keyword evidence="3" id="KW-0238">DNA-binding</keyword>
<dbReference type="InterPro" id="IPR051089">
    <property type="entry name" value="prtT"/>
</dbReference>
<sequence length="745" mass="82390">MSSASELPPVAQSQQTIHPRRDPACAECALAKAKCLRSNTAPGSKCNRCQRLGKECTKRPRKVRKKRQSKPSRTAQLEERLNSLIKQLQPCNINSPDLSTSGSALGSTPASYSFIDPRLRAALPSPRSIPAPHTGHVALDTASLPHYGPTLVPKTYNSNGPNHCICRPAHGEEAPGPLDSDEALLRIYREELMPAYPFVIISKQTTPAELQATRPFLLACIRMVASFRSLRSMHGQMYHLMAYISDRMLIQSERSMELLAGIVVMLAWYNHYCFMHCQLHNLMSLSMTLVGELGLRKPPGWQERTKLMVVNLKAVKERTNDERRLLLAVWHLSSSVSIDFQRLDAMRFSNYVQQCLGDLEQTKELDSDAYLVSLVKIQYITERIVQLGGYQVMGTEPNGLSRAPVSGYISALQAELDTYCAKLPQRLRNNRLLKIQINSAQLRLNEPPRVDANLLSVLSSSFATPSLLGDTPSPLDGFYRSHAALKAWFDDFMTLPIPSYYCIPLPVSMNMIHAVTILGRWAKLSTPYGHLAPTPQPEDPSGAWNNPLNEPKDSASSTLDDSILPTGDSRLIRTLAMLKAQISTQPSLSLDVTGIMEILCNKLEQASSALSARGIDSQAQEYNVWIFQTTKLRIAHFKLQQWAEIVAGQQDKKCEFDDGSGDDYEDDDGDYDDDGGDGKVTAGNGTDRSSHDASVNAGSAGAQATNVAHTGRLLTAELCEGLEPSMLSENWDDWALNFDPNMIFS</sequence>
<dbReference type="STRING" id="1035309.A0A2C5WVH6"/>
<evidence type="ECO:0000256" key="3">
    <source>
        <dbReference type="ARBA" id="ARBA00023125"/>
    </source>
</evidence>
<feature type="compositionally biased region" description="Polar residues" evidence="6">
    <location>
        <begin position="1"/>
        <end position="17"/>
    </location>
</feature>
<evidence type="ECO:0000256" key="2">
    <source>
        <dbReference type="ARBA" id="ARBA00023015"/>
    </source>
</evidence>
<gene>
    <name evidence="8" type="ORF">CFIMG_005967RA</name>
</gene>
<dbReference type="PANTHER" id="PTHR31845">
    <property type="entry name" value="FINGER DOMAIN PROTEIN, PUTATIVE-RELATED"/>
    <property type="match status" value="1"/>
</dbReference>
<keyword evidence="4" id="KW-0804">Transcription</keyword>
<dbReference type="GO" id="GO:0005634">
    <property type="term" value="C:nucleus"/>
    <property type="evidence" value="ECO:0007669"/>
    <property type="project" value="UniProtKB-SubCell"/>
</dbReference>
<organism evidence="8 9">
    <name type="scientific">Ceratocystis fimbriata CBS 114723</name>
    <dbReference type="NCBI Taxonomy" id="1035309"/>
    <lineage>
        <taxon>Eukaryota</taxon>
        <taxon>Fungi</taxon>
        <taxon>Dikarya</taxon>
        <taxon>Ascomycota</taxon>
        <taxon>Pezizomycotina</taxon>
        <taxon>Sordariomycetes</taxon>
        <taxon>Hypocreomycetidae</taxon>
        <taxon>Microascales</taxon>
        <taxon>Ceratocystidaceae</taxon>
        <taxon>Ceratocystis</taxon>
    </lineage>
</organism>
<proteinExistence type="predicted"/>
<evidence type="ECO:0000256" key="6">
    <source>
        <dbReference type="SAM" id="MobiDB-lite"/>
    </source>
</evidence>
<dbReference type="AlphaFoldDB" id="A0A2C5WVH6"/>
<dbReference type="OrthoDB" id="5226580at2759"/>
<dbReference type="InterPro" id="IPR036864">
    <property type="entry name" value="Zn2-C6_fun-type_DNA-bd_sf"/>
</dbReference>
<evidence type="ECO:0000313" key="8">
    <source>
        <dbReference type="EMBL" id="PHH49732.1"/>
    </source>
</evidence>
<comment type="caution">
    <text evidence="8">The sequence shown here is derived from an EMBL/GenBank/DDBJ whole genome shotgun (WGS) entry which is preliminary data.</text>
</comment>
<evidence type="ECO:0000259" key="7">
    <source>
        <dbReference type="PROSITE" id="PS50048"/>
    </source>
</evidence>
<dbReference type="GO" id="GO:0008270">
    <property type="term" value="F:zinc ion binding"/>
    <property type="evidence" value="ECO:0007669"/>
    <property type="project" value="InterPro"/>
</dbReference>
<dbReference type="Gene3D" id="4.10.240.10">
    <property type="entry name" value="Zn(2)-C6 fungal-type DNA-binding domain"/>
    <property type="match status" value="1"/>
</dbReference>
<dbReference type="PROSITE" id="PS50048">
    <property type="entry name" value="ZN2_CY6_FUNGAL_2"/>
    <property type="match status" value="1"/>
</dbReference>
<feature type="region of interest" description="Disordered" evidence="6">
    <location>
        <begin position="531"/>
        <end position="562"/>
    </location>
</feature>
<dbReference type="GO" id="GO:0000976">
    <property type="term" value="F:transcription cis-regulatory region binding"/>
    <property type="evidence" value="ECO:0007669"/>
    <property type="project" value="TreeGrafter"/>
</dbReference>
<evidence type="ECO:0000313" key="9">
    <source>
        <dbReference type="Proteomes" id="UP000222788"/>
    </source>
</evidence>
<accession>A0A2C5WVH6</accession>
<dbReference type="InterPro" id="IPR001138">
    <property type="entry name" value="Zn2Cys6_DnaBD"/>
</dbReference>
<evidence type="ECO:0000256" key="4">
    <source>
        <dbReference type="ARBA" id="ARBA00023163"/>
    </source>
</evidence>
<feature type="region of interest" description="Disordered" evidence="6">
    <location>
        <begin position="1"/>
        <end position="22"/>
    </location>
</feature>
<keyword evidence="5" id="KW-0539">Nucleus</keyword>
<feature type="compositionally biased region" description="Polar residues" evidence="6">
    <location>
        <begin position="543"/>
        <end position="560"/>
    </location>
</feature>
<evidence type="ECO:0000256" key="1">
    <source>
        <dbReference type="ARBA" id="ARBA00004123"/>
    </source>
</evidence>
<dbReference type="CDD" id="cd00067">
    <property type="entry name" value="GAL4"/>
    <property type="match status" value="1"/>
</dbReference>
<keyword evidence="9" id="KW-1185">Reference proteome</keyword>
<reference evidence="8 9" key="2">
    <citation type="journal article" date="2013" name="IMA Fungus">
        <title>IMA Genome-F 1: Ceratocystis fimbriata: Draft nuclear genome sequence for the plant pathogen, Ceratocystis fimbriata.</title>
        <authorList>
            <person name="Wilken P.M."/>
            <person name="Steenkamp E.T."/>
            <person name="Wingfield M.J."/>
            <person name="de Beer Z.W."/>
            <person name="Wingfield B.D."/>
        </authorList>
    </citation>
    <scope>NUCLEOTIDE SEQUENCE [LARGE SCALE GENOMIC DNA]</scope>
    <source>
        <strain evidence="8 9">CBS 114723</strain>
    </source>
</reference>
<dbReference type="EMBL" id="APWK03000171">
    <property type="protein sequence ID" value="PHH49732.1"/>
    <property type="molecule type" value="Genomic_DNA"/>
</dbReference>
<dbReference type="PROSITE" id="PS00463">
    <property type="entry name" value="ZN2_CY6_FUNGAL_1"/>
    <property type="match status" value="1"/>
</dbReference>
<feature type="domain" description="Zn(2)-C6 fungal-type" evidence="7">
    <location>
        <begin position="24"/>
        <end position="58"/>
    </location>
</feature>
<comment type="subcellular location">
    <subcellularLocation>
        <location evidence="1">Nucleus</location>
    </subcellularLocation>
</comment>
<feature type="compositionally biased region" description="Acidic residues" evidence="6">
    <location>
        <begin position="657"/>
        <end position="675"/>
    </location>
</feature>
<dbReference type="GO" id="GO:0000981">
    <property type="term" value="F:DNA-binding transcription factor activity, RNA polymerase II-specific"/>
    <property type="evidence" value="ECO:0007669"/>
    <property type="project" value="InterPro"/>
</dbReference>
<keyword evidence="2" id="KW-0805">Transcription regulation</keyword>
<feature type="compositionally biased region" description="Polar residues" evidence="6">
    <location>
        <begin position="683"/>
        <end position="702"/>
    </location>
</feature>
<name>A0A2C5WVH6_9PEZI</name>